<evidence type="ECO:0000313" key="3">
    <source>
        <dbReference type="Proteomes" id="UP000011116"/>
    </source>
</evidence>
<dbReference type="PANTHER" id="PTHR33530:SF22">
    <property type="match status" value="1"/>
</dbReference>
<reference evidence="2" key="2">
    <citation type="submission" date="2020-10" db="EMBL/GenBank/DDBJ databases">
        <authorList>
            <person name="Scholz U."/>
            <person name="Mascher M."/>
            <person name="Fiebig A."/>
        </authorList>
    </citation>
    <scope>NUCLEOTIDE SEQUENCE [LARGE SCALE GENOMIC DNA]</scope>
    <source>
        <strain evidence="2">cv. Morex</strain>
    </source>
</reference>
<reference evidence="3" key="1">
    <citation type="journal article" date="2012" name="Nature">
        <title>A physical, genetic and functional sequence assembly of the barley genome.</title>
        <authorList>
            <consortium name="The International Barley Genome Sequencing Consortium"/>
            <person name="Mayer K.F."/>
            <person name="Waugh R."/>
            <person name="Brown J.W."/>
            <person name="Schulman A."/>
            <person name="Langridge P."/>
            <person name="Platzer M."/>
            <person name="Fincher G.B."/>
            <person name="Muehlbauer G.J."/>
            <person name="Sato K."/>
            <person name="Close T.J."/>
            <person name="Wise R.P."/>
            <person name="Stein N."/>
        </authorList>
    </citation>
    <scope>NUCLEOTIDE SEQUENCE [LARGE SCALE GENOMIC DNA]</scope>
    <source>
        <strain evidence="3">cv. Morex</strain>
    </source>
</reference>
<reference evidence="2" key="3">
    <citation type="submission" date="2022-01" db="UniProtKB">
        <authorList>
            <consortium name="EnsemblPlants"/>
        </authorList>
    </citation>
    <scope>IDENTIFICATION</scope>
    <source>
        <strain evidence="2">subsp. vulgare</strain>
    </source>
</reference>
<dbReference type="Gramene" id="HORVU.MOREX.r2.2HG0093050.1">
    <property type="protein sequence ID" value="HORVU.MOREX.r2.2HG0093050.1.CDS.1"/>
    <property type="gene ID" value="HORVU.MOREX.r2.2HG0093050"/>
</dbReference>
<dbReference type="Pfam" id="PF12442">
    <property type="entry name" value="DUF3681"/>
    <property type="match status" value="1"/>
</dbReference>
<dbReference type="Gramene" id="HORVU.MOREX.r3.2HG0113260.1">
    <property type="protein sequence ID" value="HORVU.MOREX.r3.2HG0113260.1.CDS1"/>
    <property type="gene ID" value="HORVU.MOREX.r3.2HG0113260"/>
</dbReference>
<keyword evidence="3" id="KW-1185">Reference proteome</keyword>
<feature type="transmembrane region" description="Helical" evidence="1">
    <location>
        <begin position="21"/>
        <end position="41"/>
    </location>
</feature>
<feature type="transmembrane region" description="Helical" evidence="1">
    <location>
        <begin position="96"/>
        <end position="118"/>
    </location>
</feature>
<dbReference type="Gramene" id="HORVU.MOREX.r2.2HG0093040.1">
    <property type="protein sequence ID" value="HORVU.MOREX.r2.2HG0093040.1.CDS.1"/>
    <property type="gene ID" value="HORVU.MOREX.r2.2HG0093040"/>
</dbReference>
<accession>A0A8I6WKV1</accession>
<dbReference type="AlphaFoldDB" id="A0A8I6WKV1"/>
<name>A0A8I6WKV1_HORVV</name>
<dbReference type="PANTHER" id="PTHR33530">
    <property type="entry name" value="OS01G0147100 PROTEIN"/>
    <property type="match status" value="1"/>
</dbReference>
<dbReference type="Proteomes" id="UP000011116">
    <property type="component" value="Chromosome 2H"/>
</dbReference>
<feature type="transmembrane region" description="Helical" evidence="1">
    <location>
        <begin position="61"/>
        <end position="84"/>
    </location>
</feature>
<protein>
    <submittedName>
        <fullName evidence="2">Uncharacterized protein</fullName>
    </submittedName>
</protein>
<dbReference type="Gramene" id="HORVU.MOREX.r3.2HG0113250.1">
    <property type="protein sequence ID" value="HORVU.MOREX.r3.2HG0113250.1.CDS1"/>
    <property type="gene ID" value="HORVU.MOREX.r3.2HG0113250"/>
</dbReference>
<evidence type="ECO:0000313" key="2">
    <source>
        <dbReference type="EnsemblPlants" id="HORVU.MOREX.r3.2HG0113250.1.CDS1"/>
    </source>
</evidence>
<keyword evidence="1" id="KW-0472">Membrane</keyword>
<dbReference type="EnsemblPlants" id="HORVU.MOREX.r3.2HG0113230.1">
    <property type="protein sequence ID" value="HORVU.MOREX.r3.2HG0113230.1.CDS1"/>
    <property type="gene ID" value="HORVU.MOREX.r3.2HG0113230"/>
</dbReference>
<proteinExistence type="predicted"/>
<dbReference type="EnsemblPlants" id="HORVU.MOREX.r3.2HG0113250.1">
    <property type="protein sequence ID" value="HORVU.MOREX.r3.2HG0113250.1.CDS1"/>
    <property type="gene ID" value="HORVU.MOREX.r3.2HG0113250"/>
</dbReference>
<dbReference type="InterPro" id="IPR022149">
    <property type="entry name" value="DUF3681"/>
</dbReference>
<dbReference type="Gramene" id="HORVU.MOREX.r3.2HG0113230.1">
    <property type="protein sequence ID" value="HORVU.MOREX.r3.2HG0113230.1.CDS1"/>
    <property type="gene ID" value="HORVU.MOREX.r3.2HG0113230"/>
</dbReference>
<dbReference type="EnsemblPlants" id="HORVU.MOREX.r3.2HG0113260.1">
    <property type="protein sequence ID" value="HORVU.MOREX.r3.2HG0113260.1.CDS1"/>
    <property type="gene ID" value="HORVU.MOREX.r3.2HG0113260"/>
</dbReference>
<keyword evidence="1" id="KW-1133">Transmembrane helix</keyword>
<evidence type="ECO:0000256" key="1">
    <source>
        <dbReference type="SAM" id="Phobius"/>
    </source>
</evidence>
<organism evidence="2 3">
    <name type="scientific">Hordeum vulgare subsp. vulgare</name>
    <name type="common">Domesticated barley</name>
    <dbReference type="NCBI Taxonomy" id="112509"/>
    <lineage>
        <taxon>Eukaryota</taxon>
        <taxon>Viridiplantae</taxon>
        <taxon>Streptophyta</taxon>
        <taxon>Embryophyta</taxon>
        <taxon>Tracheophyta</taxon>
        <taxon>Spermatophyta</taxon>
        <taxon>Magnoliopsida</taxon>
        <taxon>Liliopsida</taxon>
        <taxon>Poales</taxon>
        <taxon>Poaceae</taxon>
        <taxon>BOP clade</taxon>
        <taxon>Pooideae</taxon>
        <taxon>Triticodae</taxon>
        <taxon>Triticeae</taxon>
        <taxon>Hordeinae</taxon>
        <taxon>Hordeum</taxon>
    </lineage>
</organism>
<keyword evidence="1" id="KW-0812">Transmembrane</keyword>
<sequence length="122" mass="12712">MGDLESAAGAIADAARGGEKLPFALILCGVLEAAAALWLVLYRKPAGVLADHGKAVFCSYYVVLAAVVLYGLAEAFVGLSVSCHPCNRRRLAVGKVFLWLSIFPLVLVAGLGGMGFAVPKYS</sequence>